<dbReference type="InterPro" id="IPR010331">
    <property type="entry name" value="ExoD"/>
</dbReference>
<evidence type="ECO:0008006" key="4">
    <source>
        <dbReference type="Google" id="ProtNLM"/>
    </source>
</evidence>
<keyword evidence="1" id="KW-0812">Transmembrane</keyword>
<dbReference type="PANTHER" id="PTHR41795">
    <property type="entry name" value="EXOPOLYSACCHARIDE SYNTHESIS PROTEIN"/>
    <property type="match status" value="1"/>
</dbReference>
<dbReference type="AlphaFoldDB" id="A0A178MWR5"/>
<keyword evidence="1" id="KW-1133">Transmembrane helix</keyword>
<dbReference type="EMBL" id="LWQT01000028">
    <property type="protein sequence ID" value="OAN54698.1"/>
    <property type="molecule type" value="Genomic_DNA"/>
</dbReference>
<feature type="transmembrane region" description="Helical" evidence="1">
    <location>
        <begin position="42"/>
        <end position="70"/>
    </location>
</feature>
<feature type="transmembrane region" description="Helical" evidence="1">
    <location>
        <begin position="116"/>
        <end position="139"/>
    </location>
</feature>
<protein>
    <recommendedName>
        <fullName evidence="4">Exopolysaccharide biosynthesis protein</fullName>
    </recommendedName>
</protein>
<evidence type="ECO:0000313" key="2">
    <source>
        <dbReference type="EMBL" id="OAN54698.1"/>
    </source>
</evidence>
<feature type="transmembrane region" description="Helical" evidence="1">
    <location>
        <begin position="170"/>
        <end position="191"/>
    </location>
</feature>
<organism evidence="2 3">
    <name type="scientific">Paramagnetospirillum marisnigri</name>
    <dbReference type="NCBI Taxonomy" id="1285242"/>
    <lineage>
        <taxon>Bacteria</taxon>
        <taxon>Pseudomonadati</taxon>
        <taxon>Pseudomonadota</taxon>
        <taxon>Alphaproteobacteria</taxon>
        <taxon>Rhodospirillales</taxon>
        <taxon>Magnetospirillaceae</taxon>
        <taxon>Paramagnetospirillum</taxon>
    </lineage>
</organism>
<evidence type="ECO:0000313" key="3">
    <source>
        <dbReference type="Proteomes" id="UP000078428"/>
    </source>
</evidence>
<dbReference type="Pfam" id="PF06055">
    <property type="entry name" value="ExoD"/>
    <property type="match status" value="1"/>
</dbReference>
<feature type="transmembrane region" description="Helical" evidence="1">
    <location>
        <begin position="145"/>
        <end position="163"/>
    </location>
</feature>
<dbReference type="Proteomes" id="UP000078428">
    <property type="component" value="Unassembled WGS sequence"/>
</dbReference>
<keyword evidence="3" id="KW-1185">Reference proteome</keyword>
<proteinExistence type="predicted"/>
<keyword evidence="1" id="KW-0472">Membrane</keyword>
<gene>
    <name evidence="2" type="ORF">A6A04_12000</name>
</gene>
<dbReference type="RefSeq" id="WP_068489567.1">
    <property type="nucleotide sequence ID" value="NZ_LWQT01000028.1"/>
</dbReference>
<comment type="caution">
    <text evidence="2">The sequence shown here is derived from an EMBL/GenBank/DDBJ whole genome shotgun (WGS) entry which is preliminary data.</text>
</comment>
<dbReference type="STRING" id="1285242.A6A04_12000"/>
<reference evidence="2 3" key="1">
    <citation type="submission" date="2016-04" db="EMBL/GenBank/DDBJ databases">
        <title>Draft genome sequence of freshwater magnetotactic bacteria Magnetospirillum marisnigri SP-1 and Magnetospirillum moscoviense BB-1.</title>
        <authorList>
            <person name="Koziaeva V."/>
            <person name="Dziuba M.V."/>
            <person name="Ivanov T.M."/>
            <person name="Kuznetsov B."/>
            <person name="Grouzdev D.S."/>
        </authorList>
    </citation>
    <scope>NUCLEOTIDE SEQUENCE [LARGE SCALE GENOMIC DNA]</scope>
    <source>
        <strain evidence="2 3">SP-1</strain>
    </source>
</reference>
<accession>A0A178MWR5</accession>
<evidence type="ECO:0000256" key="1">
    <source>
        <dbReference type="SAM" id="Phobius"/>
    </source>
</evidence>
<dbReference type="PIRSF" id="PIRSF033239">
    <property type="entry name" value="ExoD"/>
    <property type="match status" value="1"/>
</dbReference>
<sequence length="195" mass="19789">MIPPRSLALSLSRLRRLGGPSGPTLAEAGQFLAERSTLLVMLLMAALALVPSPGLPLGLVAGLGITWLALSSLGGGQASLPASLSNRALPRPILEAALRRLVPLLRRVERRARPRLPHLVVGIGGAIALVGIGLQGLLLALPLPFGNLPPAAAIVVLAAGLLWRDGLGVLAGHALSLASFGVIGGLAWVAISLGS</sequence>
<dbReference type="PANTHER" id="PTHR41795:SF1">
    <property type="entry name" value="EXOPOLYSACCHARIDE SYNTHESIS PROTEIN"/>
    <property type="match status" value="1"/>
</dbReference>
<name>A0A178MWR5_9PROT</name>